<reference evidence="1 2" key="1">
    <citation type="submission" date="2019-02" db="EMBL/GenBank/DDBJ databases">
        <title>Deep-cultivation of Planctomycetes and their phenomic and genomic characterization uncovers novel biology.</title>
        <authorList>
            <person name="Wiegand S."/>
            <person name="Jogler M."/>
            <person name="Boedeker C."/>
            <person name="Pinto D."/>
            <person name="Vollmers J."/>
            <person name="Rivas-Marin E."/>
            <person name="Kohn T."/>
            <person name="Peeters S.H."/>
            <person name="Heuer A."/>
            <person name="Rast P."/>
            <person name="Oberbeckmann S."/>
            <person name="Bunk B."/>
            <person name="Jeske O."/>
            <person name="Meyerdierks A."/>
            <person name="Storesund J.E."/>
            <person name="Kallscheuer N."/>
            <person name="Luecker S."/>
            <person name="Lage O.M."/>
            <person name="Pohl T."/>
            <person name="Merkel B.J."/>
            <person name="Hornburger P."/>
            <person name="Mueller R.-W."/>
            <person name="Bruemmer F."/>
            <person name="Labrenz M."/>
            <person name="Spormann A.M."/>
            <person name="Op den Camp H."/>
            <person name="Overmann J."/>
            <person name="Amann R."/>
            <person name="Jetten M.S.M."/>
            <person name="Mascher T."/>
            <person name="Medema M.H."/>
            <person name="Devos D.P."/>
            <person name="Kaster A.-K."/>
            <person name="Ovreas L."/>
            <person name="Rohde M."/>
            <person name="Galperin M.Y."/>
            <person name="Jogler C."/>
        </authorList>
    </citation>
    <scope>NUCLEOTIDE SEQUENCE [LARGE SCALE GENOMIC DNA]</scope>
    <source>
        <strain evidence="1 2">Pla133</strain>
    </source>
</reference>
<proteinExistence type="predicted"/>
<accession>A0A518BIE5</accession>
<dbReference type="Proteomes" id="UP000316921">
    <property type="component" value="Chromosome"/>
</dbReference>
<dbReference type="KEGG" id="pbap:Pla133_18180"/>
<dbReference type="AlphaFoldDB" id="A0A518BIE5"/>
<evidence type="ECO:0008006" key="3">
    <source>
        <dbReference type="Google" id="ProtNLM"/>
    </source>
</evidence>
<dbReference type="InterPro" id="IPR011008">
    <property type="entry name" value="Dimeric_a/b-barrel"/>
</dbReference>
<dbReference type="RefSeq" id="WP_145064551.1">
    <property type="nucleotide sequence ID" value="NZ_CP036287.1"/>
</dbReference>
<evidence type="ECO:0000313" key="2">
    <source>
        <dbReference type="Proteomes" id="UP000316921"/>
    </source>
</evidence>
<evidence type="ECO:0000313" key="1">
    <source>
        <dbReference type="EMBL" id="QDU66742.1"/>
    </source>
</evidence>
<gene>
    <name evidence="1" type="ORF">Pla133_18180</name>
</gene>
<protein>
    <recommendedName>
        <fullName evidence="3">Superoxide dismutase</fullName>
    </recommendedName>
</protein>
<name>A0A518BIE5_9BACT</name>
<organism evidence="1 2">
    <name type="scientific">Engelhardtia mirabilis</name>
    <dbReference type="NCBI Taxonomy" id="2528011"/>
    <lineage>
        <taxon>Bacteria</taxon>
        <taxon>Pseudomonadati</taxon>
        <taxon>Planctomycetota</taxon>
        <taxon>Planctomycetia</taxon>
        <taxon>Planctomycetia incertae sedis</taxon>
        <taxon>Engelhardtia</taxon>
    </lineage>
</organism>
<dbReference type="Gene3D" id="3.30.70.1060">
    <property type="entry name" value="Dimeric alpha+beta barrel"/>
    <property type="match status" value="1"/>
</dbReference>
<dbReference type="SUPFAM" id="SSF54909">
    <property type="entry name" value="Dimeric alpha+beta barrel"/>
    <property type="match status" value="1"/>
</dbReference>
<sequence>MAKVFAFDEFKPGVTLEQVAPLLKQEARHAWELYKQGVIRENYLRTDKPGALIVMEVDSVEQARSITDTFPLVKAGLIEFRFIPVGAFTPYETLFEPGLG</sequence>
<dbReference type="EMBL" id="CP036287">
    <property type="protein sequence ID" value="QDU66742.1"/>
    <property type="molecule type" value="Genomic_DNA"/>
</dbReference>
<keyword evidence="2" id="KW-1185">Reference proteome</keyword>